<comment type="caution">
    <text evidence="3">The sequence shown here is derived from an EMBL/GenBank/DDBJ whole genome shotgun (WGS) entry which is preliminary data.</text>
</comment>
<evidence type="ECO:0000256" key="1">
    <source>
        <dbReference type="SAM" id="MobiDB-lite"/>
    </source>
</evidence>
<keyword evidence="4" id="KW-1185">Reference proteome</keyword>
<keyword evidence="2" id="KW-0812">Transmembrane</keyword>
<organism evidence="3 4">
    <name type="scientific">Hibiscus sabdariffa</name>
    <name type="common">roselle</name>
    <dbReference type="NCBI Taxonomy" id="183260"/>
    <lineage>
        <taxon>Eukaryota</taxon>
        <taxon>Viridiplantae</taxon>
        <taxon>Streptophyta</taxon>
        <taxon>Embryophyta</taxon>
        <taxon>Tracheophyta</taxon>
        <taxon>Spermatophyta</taxon>
        <taxon>Magnoliopsida</taxon>
        <taxon>eudicotyledons</taxon>
        <taxon>Gunneridae</taxon>
        <taxon>Pentapetalae</taxon>
        <taxon>rosids</taxon>
        <taxon>malvids</taxon>
        <taxon>Malvales</taxon>
        <taxon>Malvaceae</taxon>
        <taxon>Malvoideae</taxon>
        <taxon>Hibiscus</taxon>
    </lineage>
</organism>
<evidence type="ECO:0000313" key="3">
    <source>
        <dbReference type="EMBL" id="KAK8987624.1"/>
    </source>
</evidence>
<gene>
    <name evidence="3" type="ORF">V6N11_027370</name>
</gene>
<dbReference type="Proteomes" id="UP001396334">
    <property type="component" value="Unassembled WGS sequence"/>
</dbReference>
<accession>A0ABR2PGQ5</accession>
<feature type="compositionally biased region" description="Polar residues" evidence="1">
    <location>
        <begin position="52"/>
        <end position="61"/>
    </location>
</feature>
<sequence>MEGQVVAQAHKTEKEMAFRHNTIQYIAFAFAFAWCAVLRRISTYNMHPPSPTHRTPLSATGRNGRLGLTRKRASKNPSLTLRREFPVLGSEFSDSPPAAAIT</sequence>
<evidence type="ECO:0000256" key="2">
    <source>
        <dbReference type="SAM" id="Phobius"/>
    </source>
</evidence>
<name>A0ABR2PGQ5_9ROSI</name>
<proteinExistence type="predicted"/>
<dbReference type="EMBL" id="JBBPBN010000060">
    <property type="protein sequence ID" value="KAK8987624.1"/>
    <property type="molecule type" value="Genomic_DNA"/>
</dbReference>
<keyword evidence="2" id="KW-1133">Transmembrane helix</keyword>
<feature type="transmembrane region" description="Helical" evidence="2">
    <location>
        <begin position="23"/>
        <end position="41"/>
    </location>
</feature>
<evidence type="ECO:0000313" key="4">
    <source>
        <dbReference type="Proteomes" id="UP001396334"/>
    </source>
</evidence>
<reference evidence="3 4" key="1">
    <citation type="journal article" date="2024" name="G3 (Bethesda)">
        <title>Genome assembly of Hibiscus sabdariffa L. provides insights into metabolisms of medicinal natural products.</title>
        <authorList>
            <person name="Kim T."/>
        </authorList>
    </citation>
    <scope>NUCLEOTIDE SEQUENCE [LARGE SCALE GENOMIC DNA]</scope>
    <source>
        <strain evidence="3">TK-2024</strain>
        <tissue evidence="3">Old leaves</tissue>
    </source>
</reference>
<protein>
    <submittedName>
        <fullName evidence="3">Uncharacterized protein</fullName>
    </submittedName>
</protein>
<keyword evidence="2" id="KW-0472">Membrane</keyword>
<feature type="region of interest" description="Disordered" evidence="1">
    <location>
        <begin position="46"/>
        <end position="75"/>
    </location>
</feature>